<dbReference type="InterPro" id="IPR024011">
    <property type="entry name" value="Biosynth_lucif-like_mOase_dom"/>
</dbReference>
<dbReference type="InterPro" id="IPR045851">
    <property type="entry name" value="AMP-bd_C_sf"/>
</dbReference>
<dbReference type="PANTHER" id="PTHR45527:SF1">
    <property type="entry name" value="FATTY ACID SYNTHASE"/>
    <property type="match status" value="1"/>
</dbReference>
<reference evidence="6 7" key="1">
    <citation type="submission" date="2019-12" db="EMBL/GenBank/DDBJ databases">
        <title>Whole genome sequencing of endophytic Actinobacterium Micromonospora sp. MPMI6T.</title>
        <authorList>
            <person name="Evv R."/>
            <person name="Podile A.R."/>
        </authorList>
    </citation>
    <scope>NUCLEOTIDE SEQUENCE [LARGE SCALE GENOMIC DNA]</scope>
    <source>
        <strain evidence="6 7">MPMI6</strain>
    </source>
</reference>
<dbReference type="Gene3D" id="2.30.38.10">
    <property type="entry name" value="Luciferase, Domain 3"/>
    <property type="match status" value="1"/>
</dbReference>
<dbReference type="Proteomes" id="UP000823521">
    <property type="component" value="Unassembled WGS sequence"/>
</dbReference>
<evidence type="ECO:0000313" key="7">
    <source>
        <dbReference type="Proteomes" id="UP000823521"/>
    </source>
</evidence>
<evidence type="ECO:0000256" key="3">
    <source>
        <dbReference type="ARBA" id="ARBA00022553"/>
    </source>
</evidence>
<dbReference type="Gene3D" id="1.10.1200.10">
    <property type="entry name" value="ACP-like"/>
    <property type="match status" value="1"/>
</dbReference>
<protein>
    <submittedName>
        <fullName evidence="6">Amino acid adenylation domain-containing protein</fullName>
    </submittedName>
</protein>
<sequence>MPATAAAGGNGRPGPATRPQQAATTVARTTAGTPDRSPAATAPTRPGPDFSLYFFGDYPQERIEDRYTALLAAATHADTHGLHAVWLPERHFDSFGGIFPNPSVLAAAIAVRTSRVRIHAGCAVLPLHDPIRVAEEWSVVDNLSAGRVGIGCASGWHARDFALAPQVYGRHREAMYESVEQIRTLWRGGTLTRTAGNGQPVDLRLFPRPVQQTPPMFTAVVGNPDSYRRAAAADLGIITNLMAQDPDRLADNIALYRATRAEHGLDPAAGRVVLLLHTYLGDDTDRVREEAFGPFCDYLRSSLALFGQVTNSLGVTIDLENTPPEDVDFLLRRAYQRYTADRALIGSPDDCRAIVERFVASGVDEIGCFVDFGLPPDRMLAGLPGIDRLREAVRGGGTARPATPAEPTPDGTIPGEPLTEAQREIWFVERMLPGRPTYTESKVVQLDGPLDVEALRGAVELVVHRHPALRSVFRETAGEPRRVILPCGPVDLPVHDVTGDVDEVAAAAVREETDHRFDLAAGPLFAARLIRLDGQRHLLVLRMHHLVIDTLSAQILSREIAAAYRAAVTGGTVELPPPPPAAPAPATTDAGADPRHLDYWTSQLQPLPSRLELPVDRPRPPAPSGAGGVAGVALDTDLTTRVRAFARQHRATPFMVLLAGFAAVLSEVGNQRDVVLGTPVAHRPAGTENTVGLYINTLPLRIEVTEESGFADLVRTVRSVLIDAQEHQDVPVQRIIRALDLQPQPGRHPLFDVVIEFDNGAVFELDLPGVTATLLNHGVARAPFDLTLFLTNRSDTIDCQLHFATDLFDPATARQILDRLALALRAGTTDPDRALTRLPRLTGDEQALIAAWQDGGAPAEGADQPLAASLALKETAVVDRYGRTDGPDLDRRADAVAAALRAVGVGPGHLVAVHLPRGVDAVAAMVGVLRTGAGYVPLDPGQPTARSAAIVGQAGATAVVSASTVTALDVPVPTIQADRLAPTSDTSVPAADVALHDVAYVLFTSGSTGQAKGCVIEHRAIANAVAWFVRDLGITADDRLSWFCSPGFDASCLEVWPALRTGATLCVVPDEVRVDPARLRDWLVDTAVTVALLPTPVGELLIDLDWSTGPRPALRHLVLGGDRLRRGARADLPFQVTNVYGPTEATVVSTWAHLSPDDGDVPPIGRPVPGTWLRVLDRHGRPVPVGVPGELHLGGVQIGRGYLDDADRTAQRFLPDTEIATGTGTGDGRVFRTGDVVRWRPDGQLEFLHRNDAQVQIRGFRVEPGEAEHHLRQLDGVRDAAVRAWRDEHDEAYLAAYVVPAHEGVDADVLLRALHEHLPAHLVPTVCTLMSALPQLPSGKLDRAALPEPDHATRAGHGTMVPPATPLEQRLHDIWRAELGGDTISTEATFFQLGGTSLSALRLLHRVADELGETIEVFEFLQQPTIRAMARLLADATADPTADATADPTADATADPTAGGAVDGSQPRVRGTL</sequence>
<dbReference type="NCBIfam" id="TIGR04020">
    <property type="entry name" value="seco_metab_LLM"/>
    <property type="match status" value="1"/>
</dbReference>
<dbReference type="InterPro" id="IPR009081">
    <property type="entry name" value="PP-bd_ACP"/>
</dbReference>
<comment type="cofactor">
    <cofactor evidence="1">
        <name>pantetheine 4'-phosphate</name>
        <dbReference type="ChEBI" id="CHEBI:47942"/>
    </cofactor>
</comment>
<proteinExistence type="predicted"/>
<dbReference type="SUPFAM" id="SSF51679">
    <property type="entry name" value="Bacterial luciferase-like"/>
    <property type="match status" value="1"/>
</dbReference>
<dbReference type="CDD" id="cd19531">
    <property type="entry name" value="LCL_NRPS-like"/>
    <property type="match status" value="1"/>
</dbReference>
<dbReference type="RefSeq" id="WP_208815406.1">
    <property type="nucleotide sequence ID" value="NZ_WVUH01000195.1"/>
</dbReference>
<dbReference type="Gene3D" id="3.30.300.30">
    <property type="match status" value="1"/>
</dbReference>
<feature type="region of interest" description="Disordered" evidence="4">
    <location>
        <begin position="1440"/>
        <end position="1473"/>
    </location>
</feature>
<dbReference type="PROSITE" id="PS00455">
    <property type="entry name" value="AMP_BINDING"/>
    <property type="match status" value="1"/>
</dbReference>
<dbReference type="InterPro" id="IPR001242">
    <property type="entry name" value="Condensation_dom"/>
</dbReference>
<evidence type="ECO:0000313" key="6">
    <source>
        <dbReference type="EMBL" id="MBO4208417.1"/>
    </source>
</evidence>
<keyword evidence="2" id="KW-0596">Phosphopantetheine</keyword>
<gene>
    <name evidence="6" type="ORF">GSF22_20740</name>
</gene>
<evidence type="ECO:0000259" key="5">
    <source>
        <dbReference type="PROSITE" id="PS50075"/>
    </source>
</evidence>
<dbReference type="SUPFAM" id="SSF52777">
    <property type="entry name" value="CoA-dependent acyltransferases"/>
    <property type="match status" value="2"/>
</dbReference>
<dbReference type="Pfam" id="PF13193">
    <property type="entry name" value="AMP-binding_C"/>
    <property type="match status" value="1"/>
</dbReference>
<dbReference type="Pfam" id="PF00296">
    <property type="entry name" value="Bac_luciferase"/>
    <property type="match status" value="1"/>
</dbReference>
<dbReference type="Pfam" id="PF00550">
    <property type="entry name" value="PP-binding"/>
    <property type="match status" value="1"/>
</dbReference>
<evidence type="ECO:0000256" key="2">
    <source>
        <dbReference type="ARBA" id="ARBA00022450"/>
    </source>
</evidence>
<dbReference type="Gene3D" id="3.20.20.30">
    <property type="entry name" value="Luciferase-like domain"/>
    <property type="match status" value="1"/>
</dbReference>
<dbReference type="EMBL" id="WVUH01000195">
    <property type="protein sequence ID" value="MBO4208417.1"/>
    <property type="molecule type" value="Genomic_DNA"/>
</dbReference>
<dbReference type="CDD" id="cd05930">
    <property type="entry name" value="A_NRPS"/>
    <property type="match status" value="1"/>
</dbReference>
<keyword evidence="3" id="KW-0597">Phosphoprotein</keyword>
<feature type="domain" description="Carrier" evidence="5">
    <location>
        <begin position="1362"/>
        <end position="1437"/>
    </location>
</feature>
<dbReference type="InterPro" id="IPR036661">
    <property type="entry name" value="Luciferase-like_sf"/>
</dbReference>
<dbReference type="SUPFAM" id="SSF56801">
    <property type="entry name" value="Acetyl-CoA synthetase-like"/>
    <property type="match status" value="1"/>
</dbReference>
<dbReference type="InterPro" id="IPR011251">
    <property type="entry name" value="Luciferase-like_dom"/>
</dbReference>
<name>A0ABS3VV39_MICEH</name>
<dbReference type="Pfam" id="PF00501">
    <property type="entry name" value="AMP-binding"/>
    <property type="match status" value="1"/>
</dbReference>
<dbReference type="SUPFAM" id="SSF47336">
    <property type="entry name" value="ACP-like"/>
    <property type="match status" value="1"/>
</dbReference>
<dbReference type="InterPro" id="IPR025110">
    <property type="entry name" value="AMP-bd_C"/>
</dbReference>
<dbReference type="Gene3D" id="3.30.559.30">
    <property type="entry name" value="Nonribosomal peptide synthetase, condensation domain"/>
    <property type="match status" value="1"/>
</dbReference>
<dbReference type="InterPro" id="IPR020806">
    <property type="entry name" value="PKS_PP-bd"/>
</dbReference>
<dbReference type="SMART" id="SM00823">
    <property type="entry name" value="PKS_PP"/>
    <property type="match status" value="1"/>
</dbReference>
<dbReference type="NCBIfam" id="TIGR01733">
    <property type="entry name" value="AA-adenyl-dom"/>
    <property type="match status" value="1"/>
</dbReference>
<comment type="caution">
    <text evidence="6">The sequence shown here is derived from an EMBL/GenBank/DDBJ whole genome shotgun (WGS) entry which is preliminary data.</text>
</comment>
<feature type="region of interest" description="Disordered" evidence="4">
    <location>
        <begin position="573"/>
        <end position="594"/>
    </location>
</feature>
<accession>A0ABS3VV39</accession>
<dbReference type="PROSITE" id="PS50075">
    <property type="entry name" value="CARRIER"/>
    <property type="match status" value="1"/>
</dbReference>
<feature type="compositionally biased region" description="Low complexity" evidence="4">
    <location>
        <begin position="1"/>
        <end position="34"/>
    </location>
</feature>
<feature type="region of interest" description="Disordered" evidence="4">
    <location>
        <begin position="1"/>
        <end position="45"/>
    </location>
</feature>
<feature type="compositionally biased region" description="Low complexity" evidence="4">
    <location>
        <begin position="1440"/>
        <end position="1458"/>
    </location>
</feature>
<dbReference type="InterPro" id="IPR036736">
    <property type="entry name" value="ACP-like_sf"/>
</dbReference>
<dbReference type="Gene3D" id="3.30.559.10">
    <property type="entry name" value="Chloramphenicol acetyltransferase-like domain"/>
    <property type="match status" value="1"/>
</dbReference>
<feature type="region of interest" description="Disordered" evidence="4">
    <location>
        <begin position="395"/>
        <end position="416"/>
    </location>
</feature>
<keyword evidence="7" id="KW-1185">Reference proteome</keyword>
<dbReference type="PANTHER" id="PTHR45527">
    <property type="entry name" value="NONRIBOSOMAL PEPTIDE SYNTHETASE"/>
    <property type="match status" value="1"/>
</dbReference>
<feature type="compositionally biased region" description="Low complexity" evidence="4">
    <location>
        <begin position="399"/>
        <end position="409"/>
    </location>
</feature>
<dbReference type="InterPro" id="IPR023213">
    <property type="entry name" value="CAT-like_dom_sf"/>
</dbReference>
<dbReference type="InterPro" id="IPR000873">
    <property type="entry name" value="AMP-dep_synth/lig_dom"/>
</dbReference>
<dbReference type="InterPro" id="IPR020845">
    <property type="entry name" value="AMP-binding_CS"/>
</dbReference>
<dbReference type="Pfam" id="PF00668">
    <property type="entry name" value="Condensation"/>
    <property type="match status" value="1"/>
</dbReference>
<evidence type="ECO:0000256" key="4">
    <source>
        <dbReference type="SAM" id="MobiDB-lite"/>
    </source>
</evidence>
<dbReference type="Gene3D" id="3.40.50.980">
    <property type="match status" value="2"/>
</dbReference>
<evidence type="ECO:0000256" key="1">
    <source>
        <dbReference type="ARBA" id="ARBA00001957"/>
    </source>
</evidence>
<organism evidence="6 7">
    <name type="scientific">Micromonospora echinofusca</name>
    <dbReference type="NCBI Taxonomy" id="47858"/>
    <lineage>
        <taxon>Bacteria</taxon>
        <taxon>Bacillati</taxon>
        <taxon>Actinomycetota</taxon>
        <taxon>Actinomycetes</taxon>
        <taxon>Micromonosporales</taxon>
        <taxon>Micromonosporaceae</taxon>
        <taxon>Micromonospora</taxon>
    </lineage>
</organism>
<dbReference type="InterPro" id="IPR010071">
    <property type="entry name" value="AA_adenyl_dom"/>
</dbReference>